<keyword evidence="3" id="KW-1185">Reference proteome</keyword>
<dbReference type="EMBL" id="FNZR01000001">
    <property type="protein sequence ID" value="SEK17644.1"/>
    <property type="molecule type" value="Genomic_DNA"/>
</dbReference>
<dbReference type="STRING" id="332977.SAMN05421740_10112"/>
<dbReference type="Proteomes" id="UP000198916">
    <property type="component" value="Unassembled WGS sequence"/>
</dbReference>
<keyword evidence="1" id="KW-0812">Transmembrane</keyword>
<organism evidence="2 3">
    <name type="scientific">Parapedobacter koreensis</name>
    <dbReference type="NCBI Taxonomy" id="332977"/>
    <lineage>
        <taxon>Bacteria</taxon>
        <taxon>Pseudomonadati</taxon>
        <taxon>Bacteroidota</taxon>
        <taxon>Sphingobacteriia</taxon>
        <taxon>Sphingobacteriales</taxon>
        <taxon>Sphingobacteriaceae</taxon>
        <taxon>Parapedobacter</taxon>
    </lineage>
</organism>
<evidence type="ECO:0000313" key="2">
    <source>
        <dbReference type="EMBL" id="SEK17644.1"/>
    </source>
</evidence>
<gene>
    <name evidence="2" type="ORF">SAMN05421740_10112</name>
</gene>
<reference evidence="3" key="1">
    <citation type="submission" date="2016-10" db="EMBL/GenBank/DDBJ databases">
        <authorList>
            <person name="Varghese N."/>
            <person name="Submissions S."/>
        </authorList>
    </citation>
    <scope>NUCLEOTIDE SEQUENCE [LARGE SCALE GENOMIC DNA]</scope>
    <source>
        <strain evidence="3">Jip14</strain>
    </source>
</reference>
<keyword evidence="1" id="KW-1133">Transmembrane helix</keyword>
<name>A0A1H7EVJ0_9SPHI</name>
<sequence>MVFHFGGIGVVMVMVSVFMIVTIMVVIIIRTAASTSGENSGRSEQGNKFCFHCFHYNLSD</sequence>
<proteinExistence type="predicted"/>
<dbReference type="AlphaFoldDB" id="A0A1H7EVJ0"/>
<feature type="transmembrane region" description="Helical" evidence="1">
    <location>
        <begin position="6"/>
        <end position="29"/>
    </location>
</feature>
<keyword evidence="1" id="KW-0472">Membrane</keyword>
<protein>
    <submittedName>
        <fullName evidence="2">Uncharacterized protein</fullName>
    </submittedName>
</protein>
<accession>A0A1H7EVJ0</accession>
<evidence type="ECO:0000313" key="3">
    <source>
        <dbReference type="Proteomes" id="UP000198916"/>
    </source>
</evidence>
<evidence type="ECO:0000256" key="1">
    <source>
        <dbReference type="SAM" id="Phobius"/>
    </source>
</evidence>